<evidence type="ECO:0000313" key="8">
    <source>
        <dbReference type="Proteomes" id="UP000694865"/>
    </source>
</evidence>
<evidence type="ECO:0000256" key="4">
    <source>
        <dbReference type="ARBA" id="ARBA00022525"/>
    </source>
</evidence>
<dbReference type="GeneID" id="102804457"/>
<comment type="subcellular location">
    <subcellularLocation>
        <location evidence="1">Secreted</location>
    </subcellularLocation>
</comment>
<keyword evidence="5 7" id="KW-0732">Signal</keyword>
<keyword evidence="8" id="KW-1185">Reference proteome</keyword>
<organism evidence="8 9">
    <name type="scientific">Saccoglossus kowalevskii</name>
    <name type="common">Acorn worm</name>
    <dbReference type="NCBI Taxonomy" id="10224"/>
    <lineage>
        <taxon>Eukaryota</taxon>
        <taxon>Metazoa</taxon>
        <taxon>Hemichordata</taxon>
        <taxon>Enteropneusta</taxon>
        <taxon>Harrimaniidae</taxon>
        <taxon>Saccoglossus</taxon>
    </lineage>
</organism>
<dbReference type="PANTHER" id="PTHR10494:SF6">
    <property type="entry name" value="NOGGIN"/>
    <property type="match status" value="1"/>
</dbReference>
<dbReference type="Gene3D" id="2.10.90.10">
    <property type="entry name" value="Cystine-knot cytokines"/>
    <property type="match status" value="1"/>
</dbReference>
<comment type="similarity">
    <text evidence="2">Belongs to the noggin family.</text>
</comment>
<dbReference type="Proteomes" id="UP000694865">
    <property type="component" value="Unplaced"/>
</dbReference>
<dbReference type="Gene3D" id="1.10.287.520">
    <property type="entry name" value="Helix hairpin bin"/>
    <property type="match status" value="1"/>
</dbReference>
<keyword evidence="3" id="KW-0217">Developmental protein</keyword>
<dbReference type="RefSeq" id="XP_006811824.1">
    <property type="nucleotide sequence ID" value="XM_006811761.1"/>
</dbReference>
<gene>
    <name evidence="9" type="primary">LOC102804457</name>
</gene>
<name>A0ABM0LVN3_SACKO</name>
<protein>
    <submittedName>
        <fullName evidence="9">Noggin-2-like</fullName>
    </submittedName>
</protein>
<evidence type="ECO:0000256" key="1">
    <source>
        <dbReference type="ARBA" id="ARBA00004613"/>
    </source>
</evidence>
<dbReference type="SUPFAM" id="SSF57501">
    <property type="entry name" value="Cystine-knot cytokines"/>
    <property type="match status" value="1"/>
</dbReference>
<dbReference type="PANTHER" id="PTHR10494">
    <property type="entry name" value="BONE MORPHOGENETIC PROTEIN INHIBITOR, NOGGIN"/>
    <property type="match status" value="1"/>
</dbReference>
<evidence type="ECO:0000313" key="9">
    <source>
        <dbReference type="RefSeq" id="XP_006811824.1"/>
    </source>
</evidence>
<sequence>MSPRRICISSLLLEVIVIISCLSTGANAAADDDGTLSSLRQLYGSPPYLKVSNGTAQAIPGDTIEESLQPKARDLRAKKLKKKLGKDFDPNYMSVEEPDEKVAPMTTSVQNTLQNQATGLDFTYTNENGETVTMDGQTTERLQHWLVQQASCSVRHEWLDVGLLFWPRWIKHGECVQQDCSWPHGMSCEPGPATYIQLLRWYCRGKKSKRSQDPPIQPSGRITREAKKKSKSNKMKCKWIKVPYPIAAECVCQCAGKN</sequence>
<accession>A0ABM0LVN3</accession>
<reference evidence="9" key="1">
    <citation type="submission" date="2025-08" db="UniProtKB">
        <authorList>
            <consortium name="RefSeq"/>
        </authorList>
    </citation>
    <scope>IDENTIFICATION</scope>
    <source>
        <tissue evidence="9">Testes</tissue>
    </source>
</reference>
<evidence type="ECO:0000256" key="3">
    <source>
        <dbReference type="ARBA" id="ARBA00022473"/>
    </source>
</evidence>
<dbReference type="InterPro" id="IPR008717">
    <property type="entry name" value="Noggin"/>
</dbReference>
<proteinExistence type="inferred from homology"/>
<evidence type="ECO:0000256" key="6">
    <source>
        <dbReference type="SAM" id="MobiDB-lite"/>
    </source>
</evidence>
<evidence type="ECO:0000256" key="7">
    <source>
        <dbReference type="SAM" id="SignalP"/>
    </source>
</evidence>
<feature type="chain" id="PRO_5045035833" evidence="7">
    <location>
        <begin position="29"/>
        <end position="258"/>
    </location>
</feature>
<keyword evidence="4" id="KW-0964">Secreted</keyword>
<evidence type="ECO:0000256" key="5">
    <source>
        <dbReference type="ARBA" id="ARBA00022729"/>
    </source>
</evidence>
<feature type="signal peptide" evidence="7">
    <location>
        <begin position="1"/>
        <end position="28"/>
    </location>
</feature>
<evidence type="ECO:0000256" key="2">
    <source>
        <dbReference type="ARBA" id="ARBA00007480"/>
    </source>
</evidence>
<feature type="region of interest" description="Disordered" evidence="6">
    <location>
        <begin position="208"/>
        <end position="229"/>
    </location>
</feature>
<dbReference type="Pfam" id="PF05806">
    <property type="entry name" value="Noggin"/>
    <property type="match status" value="1"/>
</dbReference>
<dbReference type="InterPro" id="IPR029034">
    <property type="entry name" value="Cystine-knot_cytokine"/>
</dbReference>